<keyword evidence="6" id="KW-0961">Cell wall biogenesis/degradation</keyword>
<keyword evidence="8" id="KW-1185">Reference proteome</keyword>
<dbReference type="PANTHER" id="PTHR30518:SF2">
    <property type="entry name" value="ENDOLYTIC MUREIN TRANSGLYCOSYLASE"/>
    <property type="match status" value="1"/>
</dbReference>
<evidence type="ECO:0000256" key="2">
    <source>
        <dbReference type="ARBA" id="ARBA00022692"/>
    </source>
</evidence>
<dbReference type="Proteomes" id="UP000184526">
    <property type="component" value="Unassembled WGS sequence"/>
</dbReference>
<proteinExistence type="predicted"/>
<name>A0A1M5SPL1_9CLOT</name>
<dbReference type="EMBL" id="FQXP01000003">
    <property type="protein sequence ID" value="SHH40337.1"/>
    <property type="molecule type" value="Genomic_DNA"/>
</dbReference>
<keyword evidence="4" id="KW-0472">Membrane</keyword>
<evidence type="ECO:0000256" key="6">
    <source>
        <dbReference type="ARBA" id="ARBA00023316"/>
    </source>
</evidence>
<accession>A0A1M5SPL1</accession>
<keyword evidence="2" id="KW-0812">Transmembrane</keyword>
<evidence type="ECO:0000256" key="5">
    <source>
        <dbReference type="ARBA" id="ARBA00023239"/>
    </source>
</evidence>
<keyword evidence="1" id="KW-1003">Cell membrane</keyword>
<evidence type="ECO:0000313" key="8">
    <source>
        <dbReference type="Proteomes" id="UP000184526"/>
    </source>
</evidence>
<evidence type="ECO:0000256" key="3">
    <source>
        <dbReference type="ARBA" id="ARBA00022989"/>
    </source>
</evidence>
<evidence type="ECO:0000256" key="4">
    <source>
        <dbReference type="ARBA" id="ARBA00023136"/>
    </source>
</evidence>
<protein>
    <recommendedName>
        <fullName evidence="9">YceG-like family protein</fullName>
    </recommendedName>
</protein>
<dbReference type="STRING" id="1121306.SAMN02745196_00250"/>
<dbReference type="OrthoDB" id="9814591at2"/>
<dbReference type="PANTHER" id="PTHR30518">
    <property type="entry name" value="ENDOLYTIC MUREIN TRANSGLYCOSYLASE"/>
    <property type="match status" value="1"/>
</dbReference>
<sequence length="93" mass="10598">MPLQSCAAVLYALGYHKDVVYEKDLQIESPYNTYKVDALPVGPVACPGKASIEAVLKPEETNYLYFVSLNDGTHFFTYDYDKHREIMEKTQSK</sequence>
<keyword evidence="3" id="KW-1133">Transmembrane helix</keyword>
<reference evidence="7 8" key="1">
    <citation type="submission" date="2016-11" db="EMBL/GenBank/DDBJ databases">
        <authorList>
            <person name="Jaros S."/>
            <person name="Januszkiewicz K."/>
            <person name="Wedrychowicz H."/>
        </authorList>
    </citation>
    <scope>NUCLEOTIDE SEQUENCE [LARGE SCALE GENOMIC DNA]</scope>
    <source>
        <strain evidence="7 8">DSM 3089</strain>
    </source>
</reference>
<dbReference type="Gene3D" id="3.30.160.60">
    <property type="entry name" value="Classic Zinc Finger"/>
    <property type="match status" value="1"/>
</dbReference>
<evidence type="ECO:0008006" key="9">
    <source>
        <dbReference type="Google" id="ProtNLM"/>
    </source>
</evidence>
<dbReference type="RefSeq" id="WP_072829262.1">
    <property type="nucleotide sequence ID" value="NZ_FQXP01000003.1"/>
</dbReference>
<dbReference type="GO" id="GO:0071555">
    <property type="term" value="P:cell wall organization"/>
    <property type="evidence" value="ECO:0007669"/>
    <property type="project" value="UniProtKB-KW"/>
</dbReference>
<dbReference type="Pfam" id="PF02618">
    <property type="entry name" value="YceG"/>
    <property type="match status" value="1"/>
</dbReference>
<dbReference type="AlphaFoldDB" id="A0A1M5SPL1"/>
<evidence type="ECO:0000256" key="1">
    <source>
        <dbReference type="ARBA" id="ARBA00022475"/>
    </source>
</evidence>
<organism evidence="7 8">
    <name type="scientific">Clostridium collagenovorans DSM 3089</name>
    <dbReference type="NCBI Taxonomy" id="1121306"/>
    <lineage>
        <taxon>Bacteria</taxon>
        <taxon>Bacillati</taxon>
        <taxon>Bacillota</taxon>
        <taxon>Clostridia</taxon>
        <taxon>Eubacteriales</taxon>
        <taxon>Clostridiaceae</taxon>
        <taxon>Clostridium</taxon>
    </lineage>
</organism>
<gene>
    <name evidence="7" type="ORF">SAMN02745196_00250</name>
</gene>
<dbReference type="InterPro" id="IPR003770">
    <property type="entry name" value="MLTG-like"/>
</dbReference>
<keyword evidence="5" id="KW-0456">Lyase</keyword>
<evidence type="ECO:0000313" key="7">
    <source>
        <dbReference type="EMBL" id="SHH40337.1"/>
    </source>
</evidence>
<dbReference type="GO" id="GO:0016829">
    <property type="term" value="F:lyase activity"/>
    <property type="evidence" value="ECO:0007669"/>
    <property type="project" value="UniProtKB-KW"/>
</dbReference>